<protein>
    <recommendedName>
        <fullName evidence="12">Protein sleepless</fullName>
    </recommendedName>
</protein>
<dbReference type="PANTHER" id="PTHR33562:SF17">
    <property type="entry name" value="PROTEIN QUIVER"/>
    <property type="match status" value="1"/>
</dbReference>
<reference evidence="10" key="1">
    <citation type="submission" date="2022-07" db="EMBL/GenBank/DDBJ databases">
        <authorList>
            <person name="Trinca V."/>
            <person name="Uliana J.V.C."/>
            <person name="Torres T.T."/>
            <person name="Ward R.J."/>
            <person name="Monesi N."/>
        </authorList>
    </citation>
    <scope>NUCLEOTIDE SEQUENCE</scope>
    <source>
        <strain evidence="10">HSMRA1968</strain>
        <tissue evidence="10">Whole embryos</tissue>
    </source>
</reference>
<evidence type="ECO:0000256" key="1">
    <source>
        <dbReference type="ARBA" id="ARBA00004589"/>
    </source>
</evidence>
<dbReference type="SUPFAM" id="SSF57302">
    <property type="entry name" value="Snake toxin-like"/>
    <property type="match status" value="1"/>
</dbReference>
<feature type="signal peptide" evidence="9">
    <location>
        <begin position="1"/>
        <end position="22"/>
    </location>
</feature>
<dbReference type="AlphaFoldDB" id="A0A9Q0N037"/>
<evidence type="ECO:0000256" key="6">
    <source>
        <dbReference type="ARBA" id="ARBA00023136"/>
    </source>
</evidence>
<dbReference type="InterPro" id="IPR045860">
    <property type="entry name" value="Snake_toxin-like_sf"/>
</dbReference>
<keyword evidence="8" id="KW-0449">Lipoprotein</keyword>
<dbReference type="EMBL" id="WJQU01000002">
    <property type="protein sequence ID" value="KAJ6641227.1"/>
    <property type="molecule type" value="Genomic_DNA"/>
</dbReference>
<accession>A0A9Q0N037</accession>
<evidence type="ECO:0000256" key="9">
    <source>
        <dbReference type="SAM" id="SignalP"/>
    </source>
</evidence>
<evidence type="ECO:0000256" key="7">
    <source>
        <dbReference type="ARBA" id="ARBA00023180"/>
    </source>
</evidence>
<keyword evidence="2" id="KW-0336">GPI-anchor</keyword>
<gene>
    <name evidence="10" type="ORF">Bhyg_06162</name>
</gene>
<proteinExistence type="predicted"/>
<keyword evidence="4 9" id="KW-0732">Signal</keyword>
<keyword evidence="6" id="KW-0472">Membrane</keyword>
<evidence type="ECO:0000313" key="11">
    <source>
        <dbReference type="Proteomes" id="UP001151699"/>
    </source>
</evidence>
<evidence type="ECO:0000256" key="5">
    <source>
        <dbReference type="ARBA" id="ARBA00022989"/>
    </source>
</evidence>
<organism evidence="10 11">
    <name type="scientific">Pseudolycoriella hygida</name>
    <dbReference type="NCBI Taxonomy" id="35572"/>
    <lineage>
        <taxon>Eukaryota</taxon>
        <taxon>Metazoa</taxon>
        <taxon>Ecdysozoa</taxon>
        <taxon>Arthropoda</taxon>
        <taxon>Hexapoda</taxon>
        <taxon>Insecta</taxon>
        <taxon>Pterygota</taxon>
        <taxon>Neoptera</taxon>
        <taxon>Endopterygota</taxon>
        <taxon>Diptera</taxon>
        <taxon>Nematocera</taxon>
        <taxon>Sciaroidea</taxon>
        <taxon>Sciaridae</taxon>
        <taxon>Pseudolycoriella</taxon>
    </lineage>
</organism>
<comment type="caution">
    <text evidence="10">The sequence shown here is derived from an EMBL/GenBank/DDBJ whole genome shotgun (WGS) entry which is preliminary data.</text>
</comment>
<evidence type="ECO:0000256" key="3">
    <source>
        <dbReference type="ARBA" id="ARBA00022692"/>
    </source>
</evidence>
<dbReference type="InterPro" id="IPR050975">
    <property type="entry name" value="Sleep_regulator"/>
</dbReference>
<sequence>MLQKHCLFTLMLVSTLYGATSAIMCYECNSQYDPRCGLNFDPFSLALVNCSLKEPPNHLRDLQPEICRKITQKIFGKYRVIRSCGYIKDEVDPEAVADTDKTDGNIRCKKRSGTFEVQSLFCSCDTDECNAAPWSIDIPTKHMILVVTILPSLLIKLIFEFSLQKSS</sequence>
<dbReference type="GO" id="GO:0032222">
    <property type="term" value="P:regulation of synaptic transmission, cholinergic"/>
    <property type="evidence" value="ECO:0007669"/>
    <property type="project" value="InterPro"/>
</dbReference>
<dbReference type="GO" id="GO:0098552">
    <property type="term" value="C:side of membrane"/>
    <property type="evidence" value="ECO:0007669"/>
    <property type="project" value="UniProtKB-KW"/>
</dbReference>
<keyword evidence="7" id="KW-0325">Glycoprotein</keyword>
<evidence type="ECO:0008006" key="12">
    <source>
        <dbReference type="Google" id="ProtNLM"/>
    </source>
</evidence>
<evidence type="ECO:0000256" key="4">
    <source>
        <dbReference type="ARBA" id="ARBA00022729"/>
    </source>
</evidence>
<dbReference type="InterPro" id="IPR031424">
    <property type="entry name" value="QVR-like"/>
</dbReference>
<dbReference type="GO" id="GO:0030431">
    <property type="term" value="P:sleep"/>
    <property type="evidence" value="ECO:0007669"/>
    <property type="project" value="InterPro"/>
</dbReference>
<comment type="subcellular location">
    <subcellularLocation>
        <location evidence="1">Membrane</location>
        <topology evidence="1">Lipid-anchor</topology>
        <topology evidence="1">GPI-anchor</topology>
    </subcellularLocation>
</comment>
<dbReference type="PANTHER" id="PTHR33562">
    <property type="entry name" value="ATILLA, ISOFORM B-RELATED-RELATED"/>
    <property type="match status" value="1"/>
</dbReference>
<keyword evidence="3" id="KW-0812">Transmembrane</keyword>
<evidence type="ECO:0000313" key="10">
    <source>
        <dbReference type="EMBL" id="KAJ6641227.1"/>
    </source>
</evidence>
<keyword evidence="5" id="KW-1133">Transmembrane helix</keyword>
<dbReference type="OrthoDB" id="6083863at2759"/>
<dbReference type="Pfam" id="PF17064">
    <property type="entry name" value="QVR"/>
    <property type="match status" value="1"/>
</dbReference>
<evidence type="ECO:0000256" key="2">
    <source>
        <dbReference type="ARBA" id="ARBA00022622"/>
    </source>
</evidence>
<feature type="chain" id="PRO_5040475353" description="Protein sleepless" evidence="9">
    <location>
        <begin position="23"/>
        <end position="167"/>
    </location>
</feature>
<keyword evidence="11" id="KW-1185">Reference proteome</keyword>
<dbReference type="Proteomes" id="UP001151699">
    <property type="component" value="Chromosome B"/>
</dbReference>
<evidence type="ECO:0000256" key="8">
    <source>
        <dbReference type="ARBA" id="ARBA00023288"/>
    </source>
</evidence>
<name>A0A9Q0N037_9DIPT</name>